<evidence type="ECO:0000259" key="2">
    <source>
        <dbReference type="Pfam" id="PF22725"/>
    </source>
</evidence>
<organism evidence="3">
    <name type="scientific">Dictyoglomus thermophilum</name>
    <dbReference type="NCBI Taxonomy" id="14"/>
    <lineage>
        <taxon>Bacteria</taxon>
        <taxon>Pseudomonadati</taxon>
        <taxon>Dictyoglomota</taxon>
        <taxon>Dictyoglomia</taxon>
        <taxon>Dictyoglomales</taxon>
        <taxon>Dictyoglomaceae</taxon>
        <taxon>Dictyoglomus</taxon>
    </lineage>
</organism>
<reference evidence="3" key="1">
    <citation type="journal article" date="2020" name="mSystems">
        <title>Genome- and Community-Level Interaction Insights into Carbon Utilization and Element Cycling Functions of Hydrothermarchaeota in Hydrothermal Sediment.</title>
        <authorList>
            <person name="Zhou Z."/>
            <person name="Liu Y."/>
            <person name="Xu W."/>
            <person name="Pan J."/>
            <person name="Luo Z.H."/>
            <person name="Li M."/>
        </authorList>
    </citation>
    <scope>NUCLEOTIDE SEQUENCE [LARGE SCALE GENOMIC DNA]</scope>
    <source>
        <strain evidence="3">SpSt-81</strain>
    </source>
</reference>
<gene>
    <name evidence="3" type="ORF">ENW00_06755</name>
</gene>
<sequence length="328" mass="37761">MKIVIIGGSGHINYVMEGLKEITDYKIVGVAPGSYGEDISKVLETIKALPYKVNVYDNYEKMIEETKPDIAVVACHFGDIARLNMKVLKYGCHVFSEKPLATTMEDLENLKKVYYESNKHLCAMFGIRYKSWFLTAWHKIQEGVIGNIRLINTQKSYKLGNRPEFYKHRESYGGTIPWVGIHAIDWIYWFTNKKFKKVYATHSRKYNKDNGDLEVTALCFFTLENEIFASLSIDYLRPSNAPTHDDDRVRIVGTDGIIEIIFNKVFLINEKYKGEELLLMPGKRIFVDFINEIMGKGKCMVRPEDSFYVTEVAIKARESADSDKIILL</sequence>
<dbReference type="InterPro" id="IPR000683">
    <property type="entry name" value="Gfo/Idh/MocA-like_OxRdtase_N"/>
</dbReference>
<dbReference type="Pfam" id="PF22725">
    <property type="entry name" value="GFO_IDH_MocA_C3"/>
    <property type="match status" value="1"/>
</dbReference>
<dbReference type="Gene3D" id="3.30.360.10">
    <property type="entry name" value="Dihydrodipicolinate Reductase, domain 2"/>
    <property type="match status" value="1"/>
</dbReference>
<dbReference type="GO" id="GO:0000166">
    <property type="term" value="F:nucleotide binding"/>
    <property type="evidence" value="ECO:0007669"/>
    <property type="project" value="InterPro"/>
</dbReference>
<dbReference type="AlphaFoldDB" id="A0A7C3MPC3"/>
<dbReference type="SUPFAM" id="SSF55347">
    <property type="entry name" value="Glyceraldehyde-3-phosphate dehydrogenase-like, C-terminal domain"/>
    <property type="match status" value="1"/>
</dbReference>
<dbReference type="SUPFAM" id="SSF51735">
    <property type="entry name" value="NAD(P)-binding Rossmann-fold domains"/>
    <property type="match status" value="1"/>
</dbReference>
<feature type="domain" description="GFO/IDH/MocA-like oxidoreductase" evidence="2">
    <location>
        <begin position="133"/>
        <end position="259"/>
    </location>
</feature>
<accession>A0A7C3MPC3</accession>
<dbReference type="EMBL" id="DTIN01000025">
    <property type="protein sequence ID" value="HFX13832.1"/>
    <property type="molecule type" value="Genomic_DNA"/>
</dbReference>
<proteinExistence type="predicted"/>
<evidence type="ECO:0000259" key="1">
    <source>
        <dbReference type="Pfam" id="PF01408"/>
    </source>
</evidence>
<protein>
    <submittedName>
        <fullName evidence="3">Gfo/Idh/MocA family oxidoreductase</fullName>
    </submittedName>
</protein>
<dbReference type="PANTHER" id="PTHR43377">
    <property type="entry name" value="BILIVERDIN REDUCTASE A"/>
    <property type="match status" value="1"/>
</dbReference>
<comment type="caution">
    <text evidence="3">The sequence shown here is derived from an EMBL/GenBank/DDBJ whole genome shotgun (WGS) entry which is preliminary data.</text>
</comment>
<name>A0A7C3MPC3_DICTH</name>
<evidence type="ECO:0000313" key="3">
    <source>
        <dbReference type="EMBL" id="HFX13832.1"/>
    </source>
</evidence>
<feature type="domain" description="Gfo/Idh/MocA-like oxidoreductase N-terminal" evidence="1">
    <location>
        <begin position="2"/>
        <end position="120"/>
    </location>
</feature>
<dbReference type="InterPro" id="IPR055170">
    <property type="entry name" value="GFO_IDH_MocA-like_dom"/>
</dbReference>
<dbReference type="Pfam" id="PF01408">
    <property type="entry name" value="GFO_IDH_MocA"/>
    <property type="match status" value="1"/>
</dbReference>
<dbReference type="Gene3D" id="3.40.50.720">
    <property type="entry name" value="NAD(P)-binding Rossmann-like Domain"/>
    <property type="match status" value="1"/>
</dbReference>
<dbReference type="PANTHER" id="PTHR43377:SF1">
    <property type="entry name" value="BILIVERDIN REDUCTASE A"/>
    <property type="match status" value="1"/>
</dbReference>
<dbReference type="InterPro" id="IPR036291">
    <property type="entry name" value="NAD(P)-bd_dom_sf"/>
</dbReference>
<dbReference type="InterPro" id="IPR051450">
    <property type="entry name" value="Gfo/Idh/MocA_Oxidoreductases"/>
</dbReference>